<dbReference type="AlphaFoldDB" id="A0A816LFM5"/>
<proteinExistence type="predicted"/>
<reference evidence="3" key="1">
    <citation type="submission" date="2021-02" db="EMBL/GenBank/DDBJ databases">
        <authorList>
            <person name="Nowell W R."/>
        </authorList>
    </citation>
    <scope>NUCLEOTIDE SEQUENCE</scope>
</reference>
<evidence type="ECO:0000313" key="4">
    <source>
        <dbReference type="EMBL" id="CAF4238840.1"/>
    </source>
</evidence>
<keyword evidence="1" id="KW-1133">Transmembrane helix</keyword>
<comment type="caution">
    <text evidence="3">The sequence shown here is derived from an EMBL/GenBank/DDBJ whole genome shotgun (WGS) entry which is preliminary data.</text>
</comment>
<evidence type="ECO:0000313" key="5">
    <source>
        <dbReference type="Proteomes" id="UP000663856"/>
    </source>
</evidence>
<evidence type="ECO:0000313" key="6">
    <source>
        <dbReference type="Proteomes" id="UP000663866"/>
    </source>
</evidence>
<feature type="signal peptide" evidence="2">
    <location>
        <begin position="1"/>
        <end position="22"/>
    </location>
</feature>
<sequence length="348" mass="39192">MLTGYIVLIATFMTMFFYQINGESYPCSNREHSPLCFCRSSYRRSSIEDLFISKIFLSQCSTSNSSTHCRQGRLSPSSTNVTQLVPNLVNYSHCLESTQCLHTLHSMQRCQQCQIMPSSLSTDNASHVISTEKSSLPTDSCFYICENDKSCGFLCVDRRISITVDCSFCRGRRRNVTCRCVKVKQSRSSCLQSSTETTTTTPRWMQKRGFPAAGILALLVLVTVLLIIAIKLISHQLERLARHKARVNRRSITTITTYRSRQPSPSTAAISFPSTPLIPPAQLCRDIVTANTTVELLKDKSREYVVDIHQRSDSDELGPFLLKTTSQLNSKSKEIANVVDRNEEENQT</sequence>
<protein>
    <submittedName>
        <fullName evidence="3">Uncharacterized protein</fullName>
    </submittedName>
</protein>
<evidence type="ECO:0000313" key="3">
    <source>
        <dbReference type="EMBL" id="CAF1934345.1"/>
    </source>
</evidence>
<dbReference type="EMBL" id="CAJOBG010008247">
    <property type="protein sequence ID" value="CAF4238840.1"/>
    <property type="molecule type" value="Genomic_DNA"/>
</dbReference>
<keyword evidence="1" id="KW-0812">Transmembrane</keyword>
<accession>A0A816LFM5</accession>
<dbReference type="Proteomes" id="UP000663856">
    <property type="component" value="Unassembled WGS sequence"/>
</dbReference>
<keyword evidence="6" id="KW-1185">Reference proteome</keyword>
<keyword evidence="2" id="KW-0732">Signal</keyword>
<dbReference type="EMBL" id="CAJNRF010000064">
    <property type="protein sequence ID" value="CAF1934345.1"/>
    <property type="molecule type" value="Genomic_DNA"/>
</dbReference>
<keyword evidence="1" id="KW-0472">Membrane</keyword>
<dbReference type="Proteomes" id="UP000663866">
    <property type="component" value="Unassembled WGS sequence"/>
</dbReference>
<gene>
    <name evidence="4" type="ORF">OVN521_LOCUS28397</name>
    <name evidence="3" type="ORF">WKI299_LOCUS1124</name>
</gene>
<evidence type="ECO:0000256" key="1">
    <source>
        <dbReference type="SAM" id="Phobius"/>
    </source>
</evidence>
<feature type="transmembrane region" description="Helical" evidence="1">
    <location>
        <begin position="210"/>
        <end position="233"/>
    </location>
</feature>
<evidence type="ECO:0000256" key="2">
    <source>
        <dbReference type="SAM" id="SignalP"/>
    </source>
</evidence>
<name>A0A816LFM5_9BILA</name>
<feature type="chain" id="PRO_5036412975" evidence="2">
    <location>
        <begin position="23"/>
        <end position="348"/>
    </location>
</feature>
<organism evidence="3 5">
    <name type="scientific">Rotaria magnacalcarata</name>
    <dbReference type="NCBI Taxonomy" id="392030"/>
    <lineage>
        <taxon>Eukaryota</taxon>
        <taxon>Metazoa</taxon>
        <taxon>Spiralia</taxon>
        <taxon>Gnathifera</taxon>
        <taxon>Rotifera</taxon>
        <taxon>Eurotatoria</taxon>
        <taxon>Bdelloidea</taxon>
        <taxon>Philodinida</taxon>
        <taxon>Philodinidae</taxon>
        <taxon>Rotaria</taxon>
    </lineage>
</organism>